<keyword evidence="2" id="KW-1185">Reference proteome</keyword>
<dbReference type="GeneID" id="73334932"/>
<dbReference type="EMBL" id="CP019471">
    <property type="protein sequence ID" value="UQC74228.1"/>
    <property type="molecule type" value="Genomic_DNA"/>
</dbReference>
<dbReference type="AlphaFoldDB" id="A0A9Q8W801"/>
<dbReference type="Proteomes" id="UP000830671">
    <property type="component" value="Chromosome 1"/>
</dbReference>
<organism evidence="1 2">
    <name type="scientific">Colletotrichum lupini</name>
    <dbReference type="NCBI Taxonomy" id="145971"/>
    <lineage>
        <taxon>Eukaryota</taxon>
        <taxon>Fungi</taxon>
        <taxon>Dikarya</taxon>
        <taxon>Ascomycota</taxon>
        <taxon>Pezizomycotina</taxon>
        <taxon>Sordariomycetes</taxon>
        <taxon>Hypocreomycetidae</taxon>
        <taxon>Glomerellales</taxon>
        <taxon>Glomerellaceae</taxon>
        <taxon>Colletotrichum</taxon>
        <taxon>Colletotrichum acutatum species complex</taxon>
    </lineage>
</organism>
<evidence type="ECO:0000313" key="1">
    <source>
        <dbReference type="EMBL" id="UQC74228.1"/>
    </source>
</evidence>
<name>A0A9Q8W801_9PEZI</name>
<dbReference type="RefSeq" id="XP_049135879.1">
    <property type="nucleotide sequence ID" value="XM_049279922.1"/>
</dbReference>
<accession>A0A9Q8W801</accession>
<protein>
    <submittedName>
        <fullName evidence="1">Uncharacterized protein</fullName>
    </submittedName>
</protein>
<proteinExistence type="predicted"/>
<dbReference type="KEGG" id="clup:CLUP02_00876"/>
<reference evidence="1" key="1">
    <citation type="journal article" date="2021" name="Mol. Plant Microbe Interact.">
        <title>Complete Genome Sequence of the Plant-Pathogenic Fungus Colletotrichum lupini.</title>
        <authorList>
            <person name="Baroncelli R."/>
            <person name="Pensec F."/>
            <person name="Da Lio D."/>
            <person name="Boufleur T."/>
            <person name="Vicente I."/>
            <person name="Sarrocco S."/>
            <person name="Picot A."/>
            <person name="Baraldi E."/>
            <person name="Sukno S."/>
            <person name="Thon M."/>
            <person name="Le Floch G."/>
        </authorList>
    </citation>
    <scope>NUCLEOTIDE SEQUENCE</scope>
    <source>
        <strain evidence="1">IMI 504893</strain>
    </source>
</reference>
<sequence>MVASNVRTFNLLDPVFAVSHCELQKSRAVLFTVTRIWITDGLLPNVLQNAILHLSPTLSSTPPDRRMLLVSYVSIQLDGPYTHFLCPPFDSFTEFSKSSQVMPSSRSLPSKRPALPERLVAAEDENHEENVSLSGTHGYLVTSPGVRWHVAHPLVHPFPTIQIFFTVAPTPRPRHRASHKKNQDRVFALIQSKAQVTFSIVVAEPWGKIFQSSKTEASTSKRLLTTPYAARSQARIMSGMMYLSGASKPSKGPPRPKLPRIKTTHVREIFPVGSTASLRLRGLIPLLCHALPCAATPTGTSRAPVLANAIQFAELWARRLVSVVRNRRENWDYEIRFSQKRLHNGRELAPPSPIHLHSLA</sequence>
<gene>
    <name evidence="1" type="ORF">CLUP02_00876</name>
</gene>
<evidence type="ECO:0000313" key="2">
    <source>
        <dbReference type="Proteomes" id="UP000830671"/>
    </source>
</evidence>